<keyword evidence="2" id="KW-0813">Transport</keyword>
<dbReference type="SUPFAM" id="SSF103473">
    <property type="entry name" value="MFS general substrate transporter"/>
    <property type="match status" value="1"/>
</dbReference>
<evidence type="ECO:0000256" key="2">
    <source>
        <dbReference type="ARBA" id="ARBA00022448"/>
    </source>
</evidence>
<protein>
    <recommendedName>
        <fullName evidence="7">Major facilitator superfamily (MFS) profile domain-containing protein</fullName>
    </recommendedName>
</protein>
<dbReference type="GO" id="GO:0022857">
    <property type="term" value="F:transmembrane transporter activity"/>
    <property type="evidence" value="ECO:0007669"/>
    <property type="project" value="InterPro"/>
</dbReference>
<evidence type="ECO:0000256" key="1">
    <source>
        <dbReference type="ARBA" id="ARBA00004651"/>
    </source>
</evidence>
<dbReference type="InterPro" id="IPR036259">
    <property type="entry name" value="MFS_trans_sf"/>
</dbReference>
<evidence type="ECO:0000313" key="8">
    <source>
        <dbReference type="EMBL" id="RDU37301.1"/>
    </source>
</evidence>
<feature type="transmembrane region" description="Helical" evidence="6">
    <location>
        <begin position="232"/>
        <end position="250"/>
    </location>
</feature>
<feature type="transmembrane region" description="Helical" evidence="6">
    <location>
        <begin position="20"/>
        <end position="44"/>
    </location>
</feature>
<dbReference type="PROSITE" id="PS00216">
    <property type="entry name" value="SUGAR_TRANSPORT_1"/>
    <property type="match status" value="1"/>
</dbReference>
<feature type="transmembrane region" description="Helical" evidence="6">
    <location>
        <begin position="301"/>
        <end position="323"/>
    </location>
</feature>
<feature type="transmembrane region" description="Helical" evidence="6">
    <location>
        <begin position="109"/>
        <end position="132"/>
    </location>
</feature>
<keyword evidence="5 6" id="KW-0472">Membrane</keyword>
<feature type="transmembrane region" description="Helical" evidence="6">
    <location>
        <begin position="360"/>
        <end position="385"/>
    </location>
</feature>
<dbReference type="Pfam" id="PF07690">
    <property type="entry name" value="MFS_1"/>
    <property type="match status" value="1"/>
</dbReference>
<feature type="transmembrane region" description="Helical" evidence="6">
    <location>
        <begin position="56"/>
        <end position="73"/>
    </location>
</feature>
<keyword evidence="4 6" id="KW-1133">Transmembrane helix</keyword>
<comment type="caution">
    <text evidence="8">The sequence shown here is derived from an EMBL/GenBank/DDBJ whole genome shotgun (WGS) entry which is preliminary data.</text>
</comment>
<dbReference type="Gene3D" id="1.20.1720.10">
    <property type="entry name" value="Multidrug resistance protein D"/>
    <property type="match status" value="1"/>
</dbReference>
<evidence type="ECO:0000256" key="4">
    <source>
        <dbReference type="ARBA" id="ARBA00022989"/>
    </source>
</evidence>
<dbReference type="PROSITE" id="PS50850">
    <property type="entry name" value="MFS"/>
    <property type="match status" value="1"/>
</dbReference>
<dbReference type="AlphaFoldDB" id="A0A3D8GSS3"/>
<keyword evidence="3 6" id="KW-0812">Transmembrane</keyword>
<feature type="transmembrane region" description="Helical" evidence="6">
    <location>
        <begin position="144"/>
        <end position="167"/>
    </location>
</feature>
<organism evidence="8 9">
    <name type="scientific">Neobacillus piezotolerans</name>
    <dbReference type="NCBI Taxonomy" id="2259171"/>
    <lineage>
        <taxon>Bacteria</taxon>
        <taxon>Bacillati</taxon>
        <taxon>Bacillota</taxon>
        <taxon>Bacilli</taxon>
        <taxon>Bacillales</taxon>
        <taxon>Bacillaceae</taxon>
        <taxon>Neobacillus</taxon>
    </lineage>
</organism>
<feature type="transmembrane region" description="Helical" evidence="6">
    <location>
        <begin position="85"/>
        <end position="103"/>
    </location>
</feature>
<gene>
    <name evidence="8" type="ORF">DRW41_05460</name>
</gene>
<dbReference type="PANTHER" id="PTHR42718:SF9">
    <property type="entry name" value="MAJOR FACILITATOR SUPERFAMILY MULTIDRUG TRANSPORTER MFSC"/>
    <property type="match status" value="1"/>
</dbReference>
<name>A0A3D8GSS3_9BACI</name>
<sequence length="462" mass="50070">MDIQSRGDIGMAVEKNEKFIILAVALGIILNPLNTTMITVALPAIQKDFQLTSTNISWLIASYFIISAIFTPLIGKLSDIYGRKLILLIGLMLVVVSSILAPLSPNMPVLLLMRGIQAIGTSALFPAGVGVIRNTIQHNQNRVIGTLAVFATTSAAFGPTIGGMLIQFGGWPVIFYVNLPILAIAIGLTMVFIPKDKKNTAISYKLDGIGIILFSFFITSWMVFLLGLEQGVHIGILILAVILTVIFYIYEKRRDEPFINVNFFRKNLNVALIFGQYILSTVIFFAVLLSFPTFIQSSLGASSQMAGIVMLSLSIFAMIMTPIATRWIERKGFRVPLMSSVLLGLVGVILLFTVKDNSALVWIGIVLAVTGISNGIQNIGLQNLLYSFISVSESGIASGLLMTSRFIGNILASSIYGVAFATGMNEGNMKTMAIVLVVVAVVLVPGMLYVTVSEKKNREKTV</sequence>
<feature type="transmembrane region" description="Helical" evidence="6">
    <location>
        <begin position="335"/>
        <end position="354"/>
    </location>
</feature>
<dbReference type="PANTHER" id="PTHR42718">
    <property type="entry name" value="MAJOR FACILITATOR SUPERFAMILY MULTIDRUG TRANSPORTER MFSC"/>
    <property type="match status" value="1"/>
</dbReference>
<evidence type="ECO:0000313" key="9">
    <source>
        <dbReference type="Proteomes" id="UP000257144"/>
    </source>
</evidence>
<reference evidence="8 9" key="1">
    <citation type="submission" date="2018-07" db="EMBL/GenBank/DDBJ databases">
        <title>Bacillus sp. YLB-04 draft genome sequence.</title>
        <authorList>
            <person name="Yu L."/>
            <person name="Tang X."/>
        </authorList>
    </citation>
    <scope>NUCLEOTIDE SEQUENCE [LARGE SCALE GENOMIC DNA]</scope>
    <source>
        <strain evidence="8 9">YLB-04</strain>
    </source>
</reference>
<dbReference type="EMBL" id="QNQT01000002">
    <property type="protein sequence ID" value="RDU37301.1"/>
    <property type="molecule type" value="Genomic_DNA"/>
</dbReference>
<evidence type="ECO:0000256" key="5">
    <source>
        <dbReference type="ARBA" id="ARBA00023136"/>
    </source>
</evidence>
<feature type="transmembrane region" description="Helical" evidence="6">
    <location>
        <begin position="206"/>
        <end position="226"/>
    </location>
</feature>
<feature type="transmembrane region" description="Helical" evidence="6">
    <location>
        <begin position="270"/>
        <end position="295"/>
    </location>
</feature>
<evidence type="ECO:0000259" key="7">
    <source>
        <dbReference type="PROSITE" id="PS50850"/>
    </source>
</evidence>
<keyword evidence="9" id="KW-1185">Reference proteome</keyword>
<feature type="transmembrane region" description="Helical" evidence="6">
    <location>
        <begin position="173"/>
        <end position="194"/>
    </location>
</feature>
<dbReference type="InterPro" id="IPR011701">
    <property type="entry name" value="MFS"/>
</dbReference>
<accession>A0A3D8GSS3</accession>
<comment type="subcellular location">
    <subcellularLocation>
        <location evidence="1">Cell membrane</location>
        <topology evidence="1">Multi-pass membrane protein</topology>
    </subcellularLocation>
</comment>
<evidence type="ECO:0000256" key="3">
    <source>
        <dbReference type="ARBA" id="ARBA00022692"/>
    </source>
</evidence>
<feature type="transmembrane region" description="Helical" evidence="6">
    <location>
        <begin position="431"/>
        <end position="452"/>
    </location>
</feature>
<dbReference type="OrthoDB" id="102502at2"/>
<proteinExistence type="predicted"/>
<dbReference type="InterPro" id="IPR020846">
    <property type="entry name" value="MFS_dom"/>
</dbReference>
<dbReference type="Proteomes" id="UP000257144">
    <property type="component" value="Unassembled WGS sequence"/>
</dbReference>
<evidence type="ECO:0000256" key="6">
    <source>
        <dbReference type="SAM" id="Phobius"/>
    </source>
</evidence>
<dbReference type="PRINTS" id="PR01036">
    <property type="entry name" value="TCRTETB"/>
</dbReference>
<dbReference type="CDD" id="cd17321">
    <property type="entry name" value="MFS_MMR_MDR_like"/>
    <property type="match status" value="1"/>
</dbReference>
<dbReference type="InterPro" id="IPR005829">
    <property type="entry name" value="Sugar_transporter_CS"/>
</dbReference>
<dbReference type="GO" id="GO:0005886">
    <property type="term" value="C:plasma membrane"/>
    <property type="evidence" value="ECO:0007669"/>
    <property type="project" value="UniProtKB-SubCell"/>
</dbReference>
<dbReference type="Gene3D" id="1.20.1250.20">
    <property type="entry name" value="MFS general substrate transporter like domains"/>
    <property type="match status" value="1"/>
</dbReference>
<feature type="domain" description="Major facilitator superfamily (MFS) profile" evidence="7">
    <location>
        <begin position="20"/>
        <end position="458"/>
    </location>
</feature>